<dbReference type="RefSeq" id="WP_038605406.1">
    <property type="nucleotide sequence ID" value="NZ_CP009048.1"/>
</dbReference>
<dbReference type="OrthoDB" id="7272387at2"/>
<proteinExistence type="predicted"/>
<sequence length="169" mass="17235">MKMLKHCLALTVVASLVGCQATGEQYQSDVFDASQVNTQQEAKTVKILTISPTKIKVSNEKNQKAAMMVGGVLGALGGAALGAGKNKDTAIVGGVAGGGAGALAGSMVNDTTLVPGVLIGYSESGKIYTSAQVGRPCDFQVGGISLMVMTMSNETRIQPNATCPEPKKS</sequence>
<dbReference type="Proteomes" id="UP000028931">
    <property type="component" value="Chromosome"/>
</dbReference>
<organism evidence="2 3">
    <name type="scientific">Pseudomonas alkylphenolica</name>
    <dbReference type="NCBI Taxonomy" id="237609"/>
    <lineage>
        <taxon>Bacteria</taxon>
        <taxon>Pseudomonadati</taxon>
        <taxon>Pseudomonadota</taxon>
        <taxon>Gammaproteobacteria</taxon>
        <taxon>Pseudomonadales</taxon>
        <taxon>Pseudomonadaceae</taxon>
        <taxon>Pseudomonas</taxon>
    </lineage>
</organism>
<evidence type="ECO:0000313" key="2">
    <source>
        <dbReference type="EMBL" id="AIL59412.1"/>
    </source>
</evidence>
<dbReference type="KEGG" id="palk:PSAKL28_01740"/>
<reference evidence="2 3" key="1">
    <citation type="submission" date="2014-07" db="EMBL/GenBank/DDBJ databases">
        <authorList>
            <person name="Lee K."/>
            <person name="Lim J.Y."/>
            <person name="Hwang I."/>
        </authorList>
    </citation>
    <scope>NUCLEOTIDE SEQUENCE [LARGE SCALE GENOMIC DNA]</scope>
    <source>
        <strain evidence="2 3">KL28</strain>
    </source>
</reference>
<dbReference type="eggNOG" id="COG3133">
    <property type="taxonomic scope" value="Bacteria"/>
</dbReference>
<evidence type="ECO:0000313" key="3">
    <source>
        <dbReference type="Proteomes" id="UP000028931"/>
    </source>
</evidence>
<dbReference type="PROSITE" id="PS51257">
    <property type="entry name" value="PROKAR_LIPOPROTEIN"/>
    <property type="match status" value="1"/>
</dbReference>
<name>A0A077F1R9_9PSED</name>
<dbReference type="HOGENOM" id="CLU_112454_0_0_6"/>
<keyword evidence="1" id="KW-0732">Signal</keyword>
<evidence type="ECO:0000256" key="1">
    <source>
        <dbReference type="SAM" id="SignalP"/>
    </source>
</evidence>
<dbReference type="EMBL" id="CP009048">
    <property type="protein sequence ID" value="AIL59412.1"/>
    <property type="molecule type" value="Genomic_DNA"/>
</dbReference>
<feature type="chain" id="PRO_5001718629" evidence="1">
    <location>
        <begin position="22"/>
        <end position="169"/>
    </location>
</feature>
<dbReference type="AlphaFoldDB" id="A0A077F1R9"/>
<gene>
    <name evidence="2" type="ORF">PSAKL28_01740</name>
</gene>
<protein>
    <submittedName>
        <fullName evidence="2">17 kDa surface antigen family protein</fullName>
    </submittedName>
</protein>
<feature type="signal peptide" evidence="1">
    <location>
        <begin position="1"/>
        <end position="21"/>
    </location>
</feature>
<accession>A0A077F1R9</accession>